<keyword evidence="3" id="KW-0804">Transcription</keyword>
<organism evidence="6 7">
    <name type="scientific">Robbsia andropogonis</name>
    <dbReference type="NCBI Taxonomy" id="28092"/>
    <lineage>
        <taxon>Bacteria</taxon>
        <taxon>Pseudomonadati</taxon>
        <taxon>Pseudomonadota</taxon>
        <taxon>Betaproteobacteria</taxon>
        <taxon>Burkholderiales</taxon>
        <taxon>Burkholderiaceae</taxon>
        <taxon>Robbsia</taxon>
    </lineage>
</organism>
<protein>
    <submittedName>
        <fullName evidence="6">IclR family transcriptional regulator</fullName>
    </submittedName>
</protein>
<evidence type="ECO:0000313" key="6">
    <source>
        <dbReference type="EMBL" id="KKB62978.1"/>
    </source>
</evidence>
<comment type="caution">
    <text evidence="6">The sequence shown here is derived from an EMBL/GenBank/DDBJ whole genome shotgun (WGS) entry which is preliminary data.</text>
</comment>
<feature type="domain" description="HTH iclR-type" evidence="4">
    <location>
        <begin position="6"/>
        <end position="67"/>
    </location>
</feature>
<proteinExistence type="predicted"/>
<evidence type="ECO:0000259" key="5">
    <source>
        <dbReference type="PROSITE" id="PS51078"/>
    </source>
</evidence>
<dbReference type="GO" id="GO:0003700">
    <property type="term" value="F:DNA-binding transcription factor activity"/>
    <property type="evidence" value="ECO:0007669"/>
    <property type="project" value="TreeGrafter"/>
</dbReference>
<dbReference type="InterPro" id="IPR036390">
    <property type="entry name" value="WH_DNA-bd_sf"/>
</dbReference>
<evidence type="ECO:0000313" key="7">
    <source>
        <dbReference type="Proteomes" id="UP000033618"/>
    </source>
</evidence>
<keyword evidence="2" id="KW-0238">DNA-binding</keyword>
<dbReference type="Gene3D" id="1.10.10.10">
    <property type="entry name" value="Winged helix-like DNA-binding domain superfamily/Winged helix DNA-binding domain"/>
    <property type="match status" value="1"/>
</dbReference>
<dbReference type="SMART" id="SM00346">
    <property type="entry name" value="HTH_ICLR"/>
    <property type="match status" value="1"/>
</dbReference>
<dbReference type="EMBL" id="LAQU01000014">
    <property type="protein sequence ID" value="KKB62978.1"/>
    <property type="molecule type" value="Genomic_DNA"/>
</dbReference>
<dbReference type="InterPro" id="IPR014757">
    <property type="entry name" value="Tscrpt_reg_IclR_C"/>
</dbReference>
<keyword evidence="7" id="KW-1185">Reference proteome</keyword>
<dbReference type="Pfam" id="PF09339">
    <property type="entry name" value="HTH_IclR"/>
    <property type="match status" value="1"/>
</dbReference>
<dbReference type="PROSITE" id="PS51077">
    <property type="entry name" value="HTH_ICLR"/>
    <property type="match status" value="1"/>
</dbReference>
<dbReference type="InterPro" id="IPR036388">
    <property type="entry name" value="WH-like_DNA-bd_sf"/>
</dbReference>
<dbReference type="SUPFAM" id="SSF55781">
    <property type="entry name" value="GAF domain-like"/>
    <property type="match status" value="1"/>
</dbReference>
<keyword evidence="1" id="KW-0805">Transcription regulation</keyword>
<evidence type="ECO:0000259" key="4">
    <source>
        <dbReference type="PROSITE" id="PS51077"/>
    </source>
</evidence>
<evidence type="ECO:0000256" key="3">
    <source>
        <dbReference type="ARBA" id="ARBA00023163"/>
    </source>
</evidence>
<evidence type="ECO:0000256" key="2">
    <source>
        <dbReference type="ARBA" id="ARBA00023125"/>
    </source>
</evidence>
<dbReference type="GO" id="GO:0003677">
    <property type="term" value="F:DNA binding"/>
    <property type="evidence" value="ECO:0007669"/>
    <property type="project" value="UniProtKB-KW"/>
</dbReference>
<name>A0A0F5JYS3_9BURK</name>
<dbReference type="PANTHER" id="PTHR30136:SF39">
    <property type="entry name" value="TRANSCRIPTIONAL REGULATORY PROTEIN"/>
    <property type="match status" value="1"/>
</dbReference>
<accession>A0A0F5JYS3</accession>
<gene>
    <name evidence="6" type="ORF">WM40_14585</name>
</gene>
<dbReference type="PATRIC" id="fig|28092.6.peg.3444"/>
<feature type="domain" description="IclR-ED" evidence="5">
    <location>
        <begin position="68"/>
        <end position="224"/>
    </location>
</feature>
<dbReference type="GO" id="GO:0045892">
    <property type="term" value="P:negative regulation of DNA-templated transcription"/>
    <property type="evidence" value="ECO:0007669"/>
    <property type="project" value="TreeGrafter"/>
</dbReference>
<dbReference type="InterPro" id="IPR050707">
    <property type="entry name" value="HTH_MetabolicPath_Reg"/>
</dbReference>
<dbReference type="RefSeq" id="WP_046153200.1">
    <property type="nucleotide sequence ID" value="NZ_CADFGU010000010.1"/>
</dbReference>
<dbReference type="Gene3D" id="3.30.450.40">
    <property type="match status" value="2"/>
</dbReference>
<dbReference type="STRING" id="28092.WM40_14585"/>
<evidence type="ECO:0000256" key="1">
    <source>
        <dbReference type="ARBA" id="ARBA00023015"/>
    </source>
</evidence>
<sequence>MSNEGVAAVEKALALLDCFTPAHQTWTLAALAKHAAMHRTTIYRLMNSLERMNYVIRSESGDYSLGPRLLYLGNLYEASFQLANLVKPALLALSQETGESASYNVLENGERLCLFRVEPPVGLRETRLPGTSLPLDNTCGSLVIRHWTQDSTAALPRPLPWFTSRERDEYTAAFAVPIFGENNAFMAAMTLSGPVARMEAARAENRYDALLLATAASLSRKLGASTAFCDHLFKQAMSNT</sequence>
<dbReference type="SUPFAM" id="SSF46785">
    <property type="entry name" value="Winged helix' DNA-binding domain"/>
    <property type="match status" value="1"/>
</dbReference>
<dbReference type="Pfam" id="PF01614">
    <property type="entry name" value="IclR_C"/>
    <property type="match status" value="1"/>
</dbReference>
<dbReference type="AlphaFoldDB" id="A0A0F5JYS3"/>
<dbReference type="InterPro" id="IPR005471">
    <property type="entry name" value="Tscrpt_reg_IclR_N"/>
</dbReference>
<dbReference type="OrthoDB" id="5422805at2"/>
<dbReference type="PANTHER" id="PTHR30136">
    <property type="entry name" value="HELIX-TURN-HELIX TRANSCRIPTIONAL REGULATOR, ICLR FAMILY"/>
    <property type="match status" value="1"/>
</dbReference>
<dbReference type="InterPro" id="IPR029016">
    <property type="entry name" value="GAF-like_dom_sf"/>
</dbReference>
<dbReference type="PROSITE" id="PS51078">
    <property type="entry name" value="ICLR_ED"/>
    <property type="match status" value="1"/>
</dbReference>
<reference evidence="6 7" key="1">
    <citation type="submission" date="2015-03" db="EMBL/GenBank/DDBJ databases">
        <title>Draft Genome Sequence of Burkholderia andropogonis type strain ICMP2807, isolated from Sorghum bicolor.</title>
        <authorList>
            <person name="Lopes-Santos L."/>
            <person name="Castro D.B."/>
            <person name="Ottoboni L.M."/>
            <person name="Park D."/>
            <person name="Weirc B.S."/>
            <person name="Destefano S.A."/>
        </authorList>
    </citation>
    <scope>NUCLEOTIDE SEQUENCE [LARGE SCALE GENOMIC DNA]</scope>
    <source>
        <strain evidence="6 7">ICMP2807</strain>
    </source>
</reference>
<dbReference type="Proteomes" id="UP000033618">
    <property type="component" value="Unassembled WGS sequence"/>
</dbReference>